<name>A0A9D4IS04_DREPO</name>
<dbReference type="Proteomes" id="UP000828390">
    <property type="component" value="Unassembled WGS sequence"/>
</dbReference>
<reference evidence="2" key="1">
    <citation type="journal article" date="2019" name="bioRxiv">
        <title>The Genome of the Zebra Mussel, Dreissena polymorpha: A Resource for Invasive Species Research.</title>
        <authorList>
            <person name="McCartney M.A."/>
            <person name="Auch B."/>
            <person name="Kono T."/>
            <person name="Mallez S."/>
            <person name="Zhang Y."/>
            <person name="Obille A."/>
            <person name="Becker A."/>
            <person name="Abrahante J.E."/>
            <person name="Garbe J."/>
            <person name="Badalamenti J.P."/>
            <person name="Herman A."/>
            <person name="Mangelson H."/>
            <person name="Liachko I."/>
            <person name="Sullivan S."/>
            <person name="Sone E.D."/>
            <person name="Koren S."/>
            <person name="Silverstein K.A.T."/>
            <person name="Beckman K.B."/>
            <person name="Gohl D.M."/>
        </authorList>
    </citation>
    <scope>NUCLEOTIDE SEQUENCE</scope>
    <source>
        <strain evidence="2">Duluth1</strain>
        <tissue evidence="2">Whole animal</tissue>
    </source>
</reference>
<protein>
    <submittedName>
        <fullName evidence="2">Uncharacterized protein</fullName>
    </submittedName>
</protein>
<dbReference type="AlphaFoldDB" id="A0A9D4IS04"/>
<gene>
    <name evidence="2" type="ORF">DPMN_162445</name>
    <name evidence="1" type="ORF">DPMN_190966</name>
</gene>
<evidence type="ECO:0000313" key="1">
    <source>
        <dbReference type="EMBL" id="KAH3691612.1"/>
    </source>
</evidence>
<dbReference type="EMBL" id="JAIWYP010000008">
    <property type="protein sequence ID" value="KAH3784490.1"/>
    <property type="molecule type" value="Genomic_DNA"/>
</dbReference>
<sequence>MFPEQTESPGSVTTTLDTVSTVSLVITTSRSNSAPTATTGTARYSSGTPGLVMGPCIVEIDRIIIRYVQYQFEVNRCRNEKFNFPGSSAKNDGQTHKCNYSSRQPEFVKFIRECALSYR</sequence>
<keyword evidence="3" id="KW-1185">Reference proteome</keyword>
<accession>A0A9D4IS04</accession>
<dbReference type="EMBL" id="JAIWYP010000033">
    <property type="protein sequence ID" value="KAH3691612.1"/>
    <property type="molecule type" value="Genomic_DNA"/>
</dbReference>
<evidence type="ECO:0000313" key="2">
    <source>
        <dbReference type="EMBL" id="KAH3784490.1"/>
    </source>
</evidence>
<organism evidence="2 3">
    <name type="scientific">Dreissena polymorpha</name>
    <name type="common">Zebra mussel</name>
    <name type="synonym">Mytilus polymorpha</name>
    <dbReference type="NCBI Taxonomy" id="45954"/>
    <lineage>
        <taxon>Eukaryota</taxon>
        <taxon>Metazoa</taxon>
        <taxon>Spiralia</taxon>
        <taxon>Lophotrochozoa</taxon>
        <taxon>Mollusca</taxon>
        <taxon>Bivalvia</taxon>
        <taxon>Autobranchia</taxon>
        <taxon>Heteroconchia</taxon>
        <taxon>Euheterodonta</taxon>
        <taxon>Imparidentia</taxon>
        <taxon>Neoheterodontei</taxon>
        <taxon>Myida</taxon>
        <taxon>Dreissenoidea</taxon>
        <taxon>Dreissenidae</taxon>
        <taxon>Dreissena</taxon>
    </lineage>
</organism>
<proteinExistence type="predicted"/>
<comment type="caution">
    <text evidence="2">The sequence shown here is derived from an EMBL/GenBank/DDBJ whole genome shotgun (WGS) entry which is preliminary data.</text>
</comment>
<evidence type="ECO:0000313" key="3">
    <source>
        <dbReference type="Proteomes" id="UP000828390"/>
    </source>
</evidence>
<reference evidence="2" key="2">
    <citation type="submission" date="2020-11" db="EMBL/GenBank/DDBJ databases">
        <authorList>
            <person name="McCartney M.A."/>
            <person name="Auch B."/>
            <person name="Kono T."/>
            <person name="Mallez S."/>
            <person name="Becker A."/>
            <person name="Gohl D.M."/>
            <person name="Silverstein K.A.T."/>
            <person name="Koren S."/>
            <person name="Bechman K.B."/>
            <person name="Herman A."/>
            <person name="Abrahante J.E."/>
            <person name="Garbe J."/>
        </authorList>
    </citation>
    <scope>NUCLEOTIDE SEQUENCE</scope>
    <source>
        <strain evidence="2">Duluth1</strain>
        <tissue evidence="2">Whole animal</tissue>
    </source>
</reference>